<accession>A0A852VGP1</accession>
<comment type="caution">
    <text evidence="2">The sequence shown here is derived from an EMBL/GenBank/DDBJ whole genome shotgun (WGS) entry which is preliminary data.</text>
</comment>
<protein>
    <submittedName>
        <fullName evidence="2">Uncharacterized protein</fullName>
    </submittedName>
</protein>
<proteinExistence type="predicted"/>
<feature type="transmembrane region" description="Helical" evidence="1">
    <location>
        <begin position="109"/>
        <end position="132"/>
    </location>
</feature>
<dbReference type="AlphaFoldDB" id="A0A852VGP1"/>
<dbReference type="EMBL" id="JACCCU010000001">
    <property type="protein sequence ID" value="NYF88626.1"/>
    <property type="molecule type" value="Genomic_DNA"/>
</dbReference>
<sequence length="163" mass="17824">MKKTALAFPVNRRAHSLGCIDQVVGDILSGWRYDISGLSPAMRTDYEQHLSDCSHCLRRQRIARTIDVLLISVSSLSIVAFLLAAVVIHRVEVVTHINTVRVHLNQAHAVAVSLEAVAIVGLVFSTLLWVLVAIATPLPGFIGGIVQQRIPADLRDRFTKNAA</sequence>
<evidence type="ECO:0000256" key="1">
    <source>
        <dbReference type="SAM" id="Phobius"/>
    </source>
</evidence>
<evidence type="ECO:0000313" key="3">
    <source>
        <dbReference type="Proteomes" id="UP000564385"/>
    </source>
</evidence>
<organism evidence="2 3">
    <name type="scientific">Tunturiibacter lichenicola</name>
    <dbReference type="NCBI Taxonomy" id="2051959"/>
    <lineage>
        <taxon>Bacteria</taxon>
        <taxon>Pseudomonadati</taxon>
        <taxon>Acidobacteriota</taxon>
        <taxon>Terriglobia</taxon>
        <taxon>Terriglobales</taxon>
        <taxon>Acidobacteriaceae</taxon>
        <taxon>Tunturiibacter</taxon>
    </lineage>
</organism>
<feature type="transmembrane region" description="Helical" evidence="1">
    <location>
        <begin position="68"/>
        <end position="89"/>
    </location>
</feature>
<name>A0A852VGP1_9BACT</name>
<gene>
    <name evidence="2" type="ORF">HDF08_000693</name>
</gene>
<keyword evidence="1" id="KW-1133">Transmembrane helix</keyword>
<keyword evidence="1" id="KW-0472">Membrane</keyword>
<dbReference type="Proteomes" id="UP000564385">
    <property type="component" value="Unassembled WGS sequence"/>
</dbReference>
<keyword evidence="1" id="KW-0812">Transmembrane</keyword>
<evidence type="ECO:0000313" key="2">
    <source>
        <dbReference type="EMBL" id="NYF88626.1"/>
    </source>
</evidence>
<reference evidence="2 3" key="1">
    <citation type="submission" date="2020-07" db="EMBL/GenBank/DDBJ databases">
        <title>Genomic Encyclopedia of Type Strains, Phase IV (KMG-V): Genome sequencing to study the core and pangenomes of soil and plant-associated prokaryotes.</title>
        <authorList>
            <person name="Whitman W."/>
        </authorList>
    </citation>
    <scope>NUCLEOTIDE SEQUENCE [LARGE SCALE GENOMIC DNA]</scope>
    <source>
        <strain evidence="2 3">M8UP22</strain>
    </source>
</reference>